<organism evidence="4 5">
    <name type="scientific">Tritrichomonas musculus</name>
    <dbReference type="NCBI Taxonomy" id="1915356"/>
    <lineage>
        <taxon>Eukaryota</taxon>
        <taxon>Metamonada</taxon>
        <taxon>Parabasalia</taxon>
        <taxon>Tritrichomonadida</taxon>
        <taxon>Tritrichomonadidae</taxon>
        <taxon>Tritrichomonas</taxon>
    </lineage>
</organism>
<protein>
    <recommendedName>
        <fullName evidence="6">Ankyrin repeat protein</fullName>
    </recommendedName>
</protein>
<dbReference type="PANTHER" id="PTHR24123">
    <property type="entry name" value="ANKYRIN REPEAT-CONTAINING"/>
    <property type="match status" value="1"/>
</dbReference>
<name>A0ABR2JRU2_9EUKA</name>
<dbReference type="Proteomes" id="UP001470230">
    <property type="component" value="Unassembled WGS sequence"/>
</dbReference>
<evidence type="ECO:0000256" key="2">
    <source>
        <dbReference type="ARBA" id="ARBA00023043"/>
    </source>
</evidence>
<feature type="repeat" description="ANK" evidence="3">
    <location>
        <begin position="118"/>
        <end position="150"/>
    </location>
</feature>
<dbReference type="InterPro" id="IPR051165">
    <property type="entry name" value="Multifunctional_ANK_Repeat"/>
</dbReference>
<dbReference type="PROSITE" id="PS50297">
    <property type="entry name" value="ANK_REP_REGION"/>
    <property type="match status" value="2"/>
</dbReference>
<keyword evidence="5" id="KW-1185">Reference proteome</keyword>
<proteinExistence type="predicted"/>
<evidence type="ECO:0000313" key="4">
    <source>
        <dbReference type="EMBL" id="KAK8881606.1"/>
    </source>
</evidence>
<dbReference type="EMBL" id="JAPFFF010000010">
    <property type="protein sequence ID" value="KAK8881606.1"/>
    <property type="molecule type" value="Genomic_DNA"/>
</dbReference>
<dbReference type="InterPro" id="IPR036770">
    <property type="entry name" value="Ankyrin_rpt-contain_sf"/>
</dbReference>
<keyword evidence="1" id="KW-0677">Repeat</keyword>
<evidence type="ECO:0000256" key="3">
    <source>
        <dbReference type="PROSITE-ProRule" id="PRU00023"/>
    </source>
</evidence>
<gene>
    <name evidence="4" type="ORF">M9Y10_004350</name>
</gene>
<evidence type="ECO:0000313" key="5">
    <source>
        <dbReference type="Proteomes" id="UP001470230"/>
    </source>
</evidence>
<dbReference type="SUPFAM" id="SSF48403">
    <property type="entry name" value="Ankyrin repeat"/>
    <property type="match status" value="1"/>
</dbReference>
<dbReference type="Pfam" id="PF12796">
    <property type="entry name" value="Ank_2"/>
    <property type="match status" value="2"/>
</dbReference>
<comment type="caution">
    <text evidence="4">The sequence shown here is derived from an EMBL/GenBank/DDBJ whole genome shotgun (WGS) entry which is preliminary data.</text>
</comment>
<dbReference type="PROSITE" id="PS50088">
    <property type="entry name" value="ANK_REPEAT"/>
    <property type="match status" value="3"/>
</dbReference>
<dbReference type="PANTHER" id="PTHR24123:SF33">
    <property type="entry name" value="PROTEIN HOS4"/>
    <property type="match status" value="1"/>
</dbReference>
<dbReference type="InterPro" id="IPR002110">
    <property type="entry name" value="Ankyrin_rpt"/>
</dbReference>
<feature type="repeat" description="ANK" evidence="3">
    <location>
        <begin position="79"/>
        <end position="111"/>
    </location>
</feature>
<dbReference type="SMART" id="SM00248">
    <property type="entry name" value="ANK"/>
    <property type="match status" value="4"/>
</dbReference>
<evidence type="ECO:0008006" key="6">
    <source>
        <dbReference type="Google" id="ProtNLM"/>
    </source>
</evidence>
<reference evidence="4 5" key="1">
    <citation type="submission" date="2024-04" db="EMBL/GenBank/DDBJ databases">
        <title>Tritrichomonas musculus Genome.</title>
        <authorList>
            <person name="Alves-Ferreira E."/>
            <person name="Grigg M."/>
            <person name="Lorenzi H."/>
            <person name="Galac M."/>
        </authorList>
    </citation>
    <scope>NUCLEOTIDE SEQUENCE [LARGE SCALE GENOMIC DNA]</scope>
    <source>
        <strain evidence="4 5">EAF2021</strain>
    </source>
</reference>
<dbReference type="Gene3D" id="1.25.40.20">
    <property type="entry name" value="Ankyrin repeat-containing domain"/>
    <property type="match status" value="2"/>
</dbReference>
<evidence type="ECO:0000256" key="1">
    <source>
        <dbReference type="ARBA" id="ARBA00022737"/>
    </source>
</evidence>
<sequence length="198" mass="21570">MNSNSSEDSLDEIIKCVVSSNLKRLEELVPNEPPIVPQFPVCGKWRKNITLLHLAASYGSLTCIEFCLPKININAQTEDGWTPLHCAATNRHQSAVELLLKNRANPNIYNSDKVFFIINLVPLHLASINGSSEVILSLLNAGVDANATSNIGFNAIHYAAKTSLSSVIDPLIIAGADFDLASILSNKIYKVSHNLIFS</sequence>
<feature type="repeat" description="ANK" evidence="3">
    <location>
        <begin position="151"/>
        <end position="183"/>
    </location>
</feature>
<keyword evidence="2 3" id="KW-0040">ANK repeat</keyword>
<accession>A0ABR2JRU2</accession>